<feature type="domain" description="Methionyl/Leucyl tRNA synthetase" evidence="8">
    <location>
        <begin position="1"/>
        <end position="120"/>
    </location>
</feature>
<protein>
    <recommendedName>
        <fullName evidence="1">methionine--tRNA ligase</fullName>
        <ecNumber evidence="1">6.1.1.10</ecNumber>
    </recommendedName>
</protein>
<keyword evidence="10" id="KW-1185">Reference proteome</keyword>
<dbReference type="SUPFAM" id="SSF47323">
    <property type="entry name" value="Anticodon-binding domain of a subclass of class I aminoacyl-tRNA synthetases"/>
    <property type="match status" value="1"/>
</dbReference>
<evidence type="ECO:0000259" key="8">
    <source>
        <dbReference type="Pfam" id="PF09334"/>
    </source>
</evidence>
<gene>
    <name evidence="9" type="ORF">BaOVIS_012720</name>
</gene>
<keyword evidence="3 7" id="KW-0547">Nucleotide-binding</keyword>
<feature type="domain" description="Methionyl/Leucyl tRNA synthetase" evidence="8">
    <location>
        <begin position="130"/>
        <end position="323"/>
    </location>
</feature>
<keyword evidence="2 7" id="KW-0436">Ligase</keyword>
<dbReference type="Proteomes" id="UP001057455">
    <property type="component" value="Unassembled WGS sequence"/>
</dbReference>
<evidence type="ECO:0000256" key="6">
    <source>
        <dbReference type="ARBA" id="ARBA00023146"/>
    </source>
</evidence>
<dbReference type="Gene3D" id="2.170.220.10">
    <property type="match status" value="1"/>
</dbReference>
<dbReference type="Gene3D" id="1.10.730.10">
    <property type="entry name" value="Isoleucyl-tRNA Synthetase, Domain 1"/>
    <property type="match status" value="1"/>
</dbReference>
<dbReference type="InterPro" id="IPR015413">
    <property type="entry name" value="Methionyl/Leucyl_tRNA_Synth"/>
</dbReference>
<dbReference type="PRINTS" id="PR01041">
    <property type="entry name" value="TRNASYNTHMET"/>
</dbReference>
<dbReference type="InterPro" id="IPR033911">
    <property type="entry name" value="MetRS_core"/>
</dbReference>
<evidence type="ECO:0000256" key="5">
    <source>
        <dbReference type="ARBA" id="ARBA00022917"/>
    </source>
</evidence>
<dbReference type="SUPFAM" id="SSF52374">
    <property type="entry name" value="Nucleotidylyl transferase"/>
    <property type="match status" value="1"/>
</dbReference>
<reference evidence="9" key="1">
    <citation type="submission" date="2019-12" db="EMBL/GenBank/DDBJ databases">
        <title>Genome sequence of Babesia ovis.</title>
        <authorList>
            <person name="Yamagishi J."/>
            <person name="Sevinc F."/>
            <person name="Xuan X."/>
        </authorList>
    </citation>
    <scope>NUCLEOTIDE SEQUENCE</scope>
    <source>
        <strain evidence="9">Selcuk</strain>
    </source>
</reference>
<evidence type="ECO:0000256" key="2">
    <source>
        <dbReference type="ARBA" id="ARBA00022598"/>
    </source>
</evidence>
<dbReference type="GO" id="GO:0005524">
    <property type="term" value="F:ATP binding"/>
    <property type="evidence" value="ECO:0007669"/>
    <property type="project" value="UniProtKB-KW"/>
</dbReference>
<keyword evidence="6 7" id="KW-0030">Aminoacyl-tRNA synthetase</keyword>
<keyword evidence="4 7" id="KW-0067">ATP-binding</keyword>
<dbReference type="InterPro" id="IPR009080">
    <property type="entry name" value="tRNAsynth_Ia_anticodon-bd"/>
</dbReference>
<dbReference type="InterPro" id="IPR014729">
    <property type="entry name" value="Rossmann-like_a/b/a_fold"/>
</dbReference>
<dbReference type="Pfam" id="PF09334">
    <property type="entry name" value="tRNA-synt_1g"/>
    <property type="match status" value="2"/>
</dbReference>
<dbReference type="InterPro" id="IPR023457">
    <property type="entry name" value="Met-tRNA_synth_2"/>
</dbReference>
<evidence type="ECO:0000256" key="1">
    <source>
        <dbReference type="ARBA" id="ARBA00012838"/>
    </source>
</evidence>
<dbReference type="GO" id="GO:0004825">
    <property type="term" value="F:methionine-tRNA ligase activity"/>
    <property type="evidence" value="ECO:0007669"/>
    <property type="project" value="UniProtKB-EC"/>
</dbReference>
<evidence type="ECO:0000256" key="4">
    <source>
        <dbReference type="ARBA" id="ARBA00022840"/>
    </source>
</evidence>
<dbReference type="PANTHER" id="PTHR43326:SF1">
    <property type="entry name" value="METHIONINE--TRNA LIGASE, MITOCHONDRIAL"/>
    <property type="match status" value="1"/>
</dbReference>
<keyword evidence="5 7" id="KW-0648">Protein biosynthesis</keyword>
<dbReference type="OrthoDB" id="24670at2759"/>
<evidence type="ECO:0000313" key="10">
    <source>
        <dbReference type="Proteomes" id="UP001057455"/>
    </source>
</evidence>
<evidence type="ECO:0000313" key="9">
    <source>
        <dbReference type="EMBL" id="GFE53868.1"/>
    </source>
</evidence>
<dbReference type="EC" id="6.1.1.10" evidence="1"/>
<dbReference type="Gene3D" id="3.40.50.620">
    <property type="entry name" value="HUPs"/>
    <property type="match status" value="1"/>
</dbReference>
<dbReference type="EMBL" id="BLIY01000008">
    <property type="protein sequence ID" value="GFE53868.1"/>
    <property type="molecule type" value="Genomic_DNA"/>
</dbReference>
<sequence length="466" mass="53498">MVAADVIKRYRSLLGKSTLLLSGTDEHGTKIANAAEALGEQTQTYVERMRQHYRNVLDAYDVLVDIDVHTAVDDHKRKVKQTFDYLLDKGDIYEGIHKGYFSPTEETYYTEFQIINGKSPQGFDVYPVAEKAYFFRLSKYKNELRRLISEDGFIVPKERQNEALGLLTRTLPDIAITRSNTSWGVPVGQPGFEGHTIYVWLDALLGYAIDYKQHDIGDDVLMVFGKDILRFIALVWPALLMSLDLPLPQKLICHGWLMNNDEKISKSKGEKLFALPAIGISDISRFVLMNLGAFGEDIQFNHKRIEDLKNLVKDKYANLTYRLTGMIDKRGIGQIEHNTSERIDPFVENIVNKWEELQQIMEQYRLDKYIFDVNEIAAEINSYITQNQLWEIQDESEFQRHVLAVCQALLVLSTYFYPIMPQLAQMNLERLQPHINGIAVKIGTASDVIQSLGRVDFKPEHLCPLI</sequence>
<comment type="similarity">
    <text evidence="7">Belongs to the class-I aminoacyl-tRNA synthetase family.</text>
</comment>
<evidence type="ECO:0000256" key="7">
    <source>
        <dbReference type="RuleBase" id="RU363039"/>
    </source>
</evidence>
<dbReference type="GO" id="GO:0006431">
    <property type="term" value="P:methionyl-tRNA aminoacylation"/>
    <property type="evidence" value="ECO:0007669"/>
    <property type="project" value="InterPro"/>
</dbReference>
<evidence type="ECO:0000256" key="3">
    <source>
        <dbReference type="ARBA" id="ARBA00022741"/>
    </source>
</evidence>
<accession>A0A9W5TBV1</accession>
<dbReference type="PANTHER" id="PTHR43326">
    <property type="entry name" value="METHIONYL-TRNA SYNTHETASE"/>
    <property type="match status" value="1"/>
</dbReference>
<organism evidence="9 10">
    <name type="scientific">Babesia ovis</name>
    <dbReference type="NCBI Taxonomy" id="5869"/>
    <lineage>
        <taxon>Eukaryota</taxon>
        <taxon>Sar</taxon>
        <taxon>Alveolata</taxon>
        <taxon>Apicomplexa</taxon>
        <taxon>Aconoidasida</taxon>
        <taxon>Piroplasmida</taxon>
        <taxon>Babesiidae</taxon>
        <taxon>Babesia</taxon>
    </lineage>
</organism>
<name>A0A9W5TBV1_BABOV</name>
<proteinExistence type="inferred from homology"/>
<comment type="caution">
    <text evidence="9">The sequence shown here is derived from an EMBL/GenBank/DDBJ whole genome shotgun (WGS) entry which is preliminary data.</text>
</comment>
<dbReference type="AlphaFoldDB" id="A0A9W5TBV1"/>